<sequence>MSATANVAPGPRRSARITSRANEESTAADAEIAEPMTPVDSEWKARKAKAERDKVQSRLEDQSFSMNGYSDPLAPRQGIDRRFYAKGVTPELEMKWLARIKAVRDGGADNRAI</sequence>
<feature type="compositionally biased region" description="Basic and acidic residues" evidence="1">
    <location>
        <begin position="41"/>
        <end position="61"/>
    </location>
</feature>
<feature type="region of interest" description="Disordered" evidence="1">
    <location>
        <begin position="1"/>
        <end position="76"/>
    </location>
</feature>
<dbReference type="EMBL" id="LAZP02000087">
    <property type="protein sequence ID" value="PFH61148.1"/>
    <property type="molecule type" value="Genomic_DNA"/>
</dbReference>
<protein>
    <submittedName>
        <fullName evidence="2">Uncharacterized protein</fullName>
    </submittedName>
</protein>
<comment type="caution">
    <text evidence="2">The sequence shown here is derived from an EMBL/GenBank/DDBJ whole genome shotgun (WGS) entry which is preliminary data.</text>
</comment>
<organism evidence="2 3">
    <name type="scientific">Ophiocordyceps unilateralis</name>
    <name type="common">Zombie-ant fungus</name>
    <name type="synonym">Torrubia unilateralis</name>
    <dbReference type="NCBI Taxonomy" id="268505"/>
    <lineage>
        <taxon>Eukaryota</taxon>
        <taxon>Fungi</taxon>
        <taxon>Dikarya</taxon>
        <taxon>Ascomycota</taxon>
        <taxon>Pezizomycotina</taxon>
        <taxon>Sordariomycetes</taxon>
        <taxon>Hypocreomycetidae</taxon>
        <taxon>Hypocreales</taxon>
        <taxon>Ophiocordycipitaceae</taxon>
        <taxon>Ophiocordyceps</taxon>
    </lineage>
</organism>
<evidence type="ECO:0000256" key="1">
    <source>
        <dbReference type="SAM" id="MobiDB-lite"/>
    </source>
</evidence>
<accession>A0A2A9PII1</accession>
<dbReference type="Proteomes" id="UP000037136">
    <property type="component" value="Unassembled WGS sequence"/>
</dbReference>
<reference evidence="2 3" key="2">
    <citation type="journal article" date="2017" name="Sci. Rep.">
        <title>Ant-infecting Ophiocordyceps genomes reveal a high diversity of potential behavioral manipulation genes and a possible major role for enterotoxins.</title>
        <authorList>
            <person name="de Bekker C."/>
            <person name="Ohm R.A."/>
            <person name="Evans H.C."/>
            <person name="Brachmann A."/>
            <person name="Hughes D.P."/>
        </authorList>
    </citation>
    <scope>NUCLEOTIDE SEQUENCE [LARGE SCALE GENOMIC DNA]</scope>
    <source>
        <strain evidence="2 3">SC16a</strain>
    </source>
</reference>
<reference evidence="2 3" key="1">
    <citation type="journal article" date="2015" name="BMC Genomics">
        <title>Gene expression during zombie ant biting behavior reflects the complexity underlying fungal parasitic behavioral manipulation.</title>
        <authorList>
            <person name="de Bekker C."/>
            <person name="Ohm R.A."/>
            <person name="Loreto R.G."/>
            <person name="Sebastian A."/>
            <person name="Albert I."/>
            <person name="Merrow M."/>
            <person name="Brachmann A."/>
            <person name="Hughes D.P."/>
        </authorList>
    </citation>
    <scope>NUCLEOTIDE SEQUENCE [LARGE SCALE GENOMIC DNA]</scope>
    <source>
        <strain evidence="2 3">SC16a</strain>
    </source>
</reference>
<dbReference type="OrthoDB" id="5121433at2759"/>
<evidence type="ECO:0000313" key="3">
    <source>
        <dbReference type="Proteomes" id="UP000037136"/>
    </source>
</evidence>
<dbReference type="AlphaFoldDB" id="A0A2A9PII1"/>
<name>A0A2A9PII1_OPHUN</name>
<evidence type="ECO:0000313" key="2">
    <source>
        <dbReference type="EMBL" id="PFH61148.1"/>
    </source>
</evidence>
<proteinExistence type="predicted"/>
<keyword evidence="3" id="KW-1185">Reference proteome</keyword>
<gene>
    <name evidence="2" type="ORF">XA68_18098</name>
</gene>